<dbReference type="EMBL" id="UINC01224640">
    <property type="protein sequence ID" value="SVE54351.1"/>
    <property type="molecule type" value="Genomic_DNA"/>
</dbReference>
<accession>A0A383ECB5</accession>
<sequence length="231" mass="26467">SMYILVFGDDHSKNGPPREVQCALRETELNQDVSYAECLENLDYAGDGFAGSVFADKTGLFTYRGIGHRWKFSEVAEALQDPVVKERISLYPVLDFHEPTHMFEGIRMMSGYFMTKMPYWHTFNAPFEFPFIRDYASPIEASYMGGDFCKDGLLDREGNVYSSCDTYNVDHIRGYGVGTIENFREDMGSINRDSLLITPLTKERWNGFAGIYLGYITSPQQVFINFYDDRA</sequence>
<dbReference type="AlphaFoldDB" id="A0A383ECB5"/>
<evidence type="ECO:0000313" key="1">
    <source>
        <dbReference type="EMBL" id="SVE54351.1"/>
    </source>
</evidence>
<feature type="non-terminal residue" evidence="1">
    <location>
        <position position="231"/>
    </location>
</feature>
<reference evidence="1" key="1">
    <citation type="submission" date="2018-05" db="EMBL/GenBank/DDBJ databases">
        <authorList>
            <person name="Lanie J.A."/>
            <person name="Ng W.-L."/>
            <person name="Kazmierczak K.M."/>
            <person name="Andrzejewski T.M."/>
            <person name="Davidsen T.M."/>
            <person name="Wayne K.J."/>
            <person name="Tettelin H."/>
            <person name="Glass J.I."/>
            <person name="Rusch D."/>
            <person name="Podicherti R."/>
            <person name="Tsui H.-C.T."/>
            <person name="Winkler M.E."/>
        </authorList>
    </citation>
    <scope>NUCLEOTIDE SEQUENCE</scope>
</reference>
<name>A0A383ECB5_9ZZZZ</name>
<organism evidence="1">
    <name type="scientific">marine metagenome</name>
    <dbReference type="NCBI Taxonomy" id="408172"/>
    <lineage>
        <taxon>unclassified sequences</taxon>
        <taxon>metagenomes</taxon>
        <taxon>ecological metagenomes</taxon>
    </lineage>
</organism>
<feature type="non-terminal residue" evidence="1">
    <location>
        <position position="1"/>
    </location>
</feature>
<proteinExistence type="predicted"/>
<gene>
    <name evidence="1" type="ORF">METZ01_LOCUS507205</name>
</gene>
<protein>
    <submittedName>
        <fullName evidence="1">Uncharacterized protein</fullName>
    </submittedName>
</protein>